<comment type="subcellular location">
    <subcellularLocation>
        <location evidence="1">Membrane</location>
        <topology evidence="1">Single-pass membrane protein</topology>
    </subcellularLocation>
</comment>
<evidence type="ECO:0000256" key="3">
    <source>
        <dbReference type="ARBA" id="ARBA00022989"/>
    </source>
</evidence>
<dbReference type="PANTHER" id="PTHR31234:SF2">
    <property type="entry name" value="OS05G0199100 PROTEIN"/>
    <property type="match status" value="1"/>
</dbReference>
<keyword evidence="3 5" id="KW-1133">Transmembrane helix</keyword>
<gene>
    <name evidence="7" type="ORF">GOP47_0023112</name>
</gene>
<keyword evidence="2 5" id="KW-0812">Transmembrane</keyword>
<comment type="caution">
    <text evidence="7">The sequence shown here is derived from an EMBL/GenBank/DDBJ whole genome shotgun (WGS) entry which is preliminary data.</text>
</comment>
<accession>A0A9D4Z4X8</accession>
<dbReference type="PANTHER" id="PTHR31234">
    <property type="entry name" value="LATE EMBRYOGENESIS ABUNDANT (LEA) HYDROXYPROLINE-RICH GLYCOPROTEIN FAMILY"/>
    <property type="match status" value="1"/>
</dbReference>
<dbReference type="EMBL" id="JABFUD020000022">
    <property type="protein sequence ID" value="KAI5062573.1"/>
    <property type="molecule type" value="Genomic_DNA"/>
</dbReference>
<feature type="domain" description="Late embryogenesis abundant protein LEA-2 subgroup" evidence="6">
    <location>
        <begin position="191"/>
        <end position="293"/>
    </location>
</feature>
<dbReference type="OrthoDB" id="1849707at2759"/>
<keyword evidence="4 5" id="KW-0472">Membrane</keyword>
<evidence type="ECO:0000259" key="6">
    <source>
        <dbReference type="Pfam" id="PF03168"/>
    </source>
</evidence>
<evidence type="ECO:0000256" key="1">
    <source>
        <dbReference type="ARBA" id="ARBA00004167"/>
    </source>
</evidence>
<evidence type="ECO:0000256" key="5">
    <source>
        <dbReference type="SAM" id="Phobius"/>
    </source>
</evidence>
<proteinExistence type="predicted"/>
<evidence type="ECO:0000256" key="4">
    <source>
        <dbReference type="ARBA" id="ARBA00023136"/>
    </source>
</evidence>
<dbReference type="GO" id="GO:0098542">
    <property type="term" value="P:defense response to other organism"/>
    <property type="evidence" value="ECO:0007669"/>
    <property type="project" value="InterPro"/>
</dbReference>
<evidence type="ECO:0000313" key="7">
    <source>
        <dbReference type="EMBL" id="KAI5062573.1"/>
    </source>
</evidence>
<feature type="non-terminal residue" evidence="7">
    <location>
        <position position="1"/>
    </location>
</feature>
<dbReference type="GO" id="GO:0005886">
    <property type="term" value="C:plasma membrane"/>
    <property type="evidence" value="ECO:0007669"/>
    <property type="project" value="TreeGrafter"/>
</dbReference>
<dbReference type="Pfam" id="PF03168">
    <property type="entry name" value="LEA_2"/>
    <property type="match status" value="1"/>
</dbReference>
<evidence type="ECO:0000313" key="8">
    <source>
        <dbReference type="Proteomes" id="UP000886520"/>
    </source>
</evidence>
<evidence type="ECO:0000256" key="2">
    <source>
        <dbReference type="ARBA" id="ARBA00022692"/>
    </source>
</evidence>
<sequence>EREREREERDLSVGGEKVAAWCSLRAKREVISTHIRIKLHTYARTLPLSLSLSLSLSHTHTHTHNTHTDTHSPPQTHSLLLHSPSMEDRVYPSYNNGGAAQNNGNGYKGFNYSYPLQQPESPVTPRRGRRRCCICCCWSLLVIIILLCIGAALVYFLMKPKAPKYTIGEATVTTFNLTSENRLTTDIKFVIKASNPNKQVKFFFSSGSVETSYEGADIGEGSIPAFQQEHKSTTLVSVQVRGRNIALKGTPASDLKKGLSKKSNITLKLKAKTHVRVKIGSLKSWKQKIKLTCDISMTVPSKAGKAQITSSTCKIKNP</sequence>
<organism evidence="7 8">
    <name type="scientific">Adiantum capillus-veneris</name>
    <name type="common">Maidenhair fern</name>
    <dbReference type="NCBI Taxonomy" id="13818"/>
    <lineage>
        <taxon>Eukaryota</taxon>
        <taxon>Viridiplantae</taxon>
        <taxon>Streptophyta</taxon>
        <taxon>Embryophyta</taxon>
        <taxon>Tracheophyta</taxon>
        <taxon>Polypodiopsida</taxon>
        <taxon>Polypodiidae</taxon>
        <taxon>Polypodiales</taxon>
        <taxon>Pteridineae</taxon>
        <taxon>Pteridaceae</taxon>
        <taxon>Vittarioideae</taxon>
        <taxon>Adiantum</taxon>
    </lineage>
</organism>
<dbReference type="Proteomes" id="UP000886520">
    <property type="component" value="Chromosome 22"/>
</dbReference>
<protein>
    <recommendedName>
        <fullName evidence="6">Late embryogenesis abundant protein LEA-2 subgroup domain-containing protein</fullName>
    </recommendedName>
</protein>
<reference evidence="7" key="1">
    <citation type="submission" date="2021-01" db="EMBL/GenBank/DDBJ databases">
        <title>Adiantum capillus-veneris genome.</title>
        <authorList>
            <person name="Fang Y."/>
            <person name="Liao Q."/>
        </authorList>
    </citation>
    <scope>NUCLEOTIDE SEQUENCE</scope>
    <source>
        <strain evidence="7">H3</strain>
        <tissue evidence="7">Leaf</tissue>
    </source>
</reference>
<dbReference type="InterPro" id="IPR044839">
    <property type="entry name" value="NDR1-like"/>
</dbReference>
<dbReference type="InterPro" id="IPR004864">
    <property type="entry name" value="LEA_2"/>
</dbReference>
<dbReference type="Gene3D" id="2.60.40.1820">
    <property type="match status" value="1"/>
</dbReference>
<keyword evidence="8" id="KW-1185">Reference proteome</keyword>
<dbReference type="AlphaFoldDB" id="A0A9D4Z4X8"/>
<name>A0A9D4Z4X8_ADICA</name>
<feature type="transmembrane region" description="Helical" evidence="5">
    <location>
        <begin position="138"/>
        <end position="158"/>
    </location>
</feature>